<dbReference type="AlphaFoldDB" id="A0A6H9G5B5"/>
<dbReference type="EMBL" id="BJCI01000033">
    <property type="protein sequence ID" value="GCL50608.1"/>
    <property type="molecule type" value="Genomic_DNA"/>
</dbReference>
<dbReference type="Proteomes" id="UP000435041">
    <property type="component" value="Unassembled WGS sequence"/>
</dbReference>
<gene>
    <name evidence="1" type="ORF">NIES3804_21760</name>
</gene>
<name>A0A6H9G5B5_MICAE</name>
<evidence type="ECO:0000313" key="1">
    <source>
        <dbReference type="EMBL" id="GCL50608.1"/>
    </source>
</evidence>
<reference evidence="1 2" key="1">
    <citation type="submission" date="2019-02" db="EMBL/GenBank/DDBJ databases">
        <title>Draft genome sequence of Arthrospira platensis NIES-3804.</title>
        <authorList>
            <person name="Yamaguchi H."/>
            <person name="Suzuki S."/>
            <person name="Kawachi M."/>
        </authorList>
    </citation>
    <scope>NUCLEOTIDE SEQUENCE [LARGE SCALE GENOMIC DNA]</scope>
    <source>
        <strain evidence="1 2">NIES-3804</strain>
    </source>
</reference>
<evidence type="ECO:0000313" key="2">
    <source>
        <dbReference type="Proteomes" id="UP000435041"/>
    </source>
</evidence>
<proteinExistence type="predicted"/>
<accession>A0A6H9G5B5</accession>
<protein>
    <submittedName>
        <fullName evidence="1">Uncharacterized protein</fullName>
    </submittedName>
</protein>
<sequence length="35" mass="4119">MTNQPIIQVLASATFKRNLRTLAKKYRSIRDDIQQ</sequence>
<organism evidence="1 2">
    <name type="scientific">Microcystis aeruginosa NIES-3804</name>
    <dbReference type="NCBI Taxonomy" id="2517783"/>
    <lineage>
        <taxon>Bacteria</taxon>
        <taxon>Bacillati</taxon>
        <taxon>Cyanobacteriota</taxon>
        <taxon>Cyanophyceae</taxon>
        <taxon>Oscillatoriophycideae</taxon>
        <taxon>Chroococcales</taxon>
        <taxon>Microcystaceae</taxon>
        <taxon>Microcystis</taxon>
    </lineage>
</organism>
<comment type="caution">
    <text evidence="1">The sequence shown here is derived from an EMBL/GenBank/DDBJ whole genome shotgun (WGS) entry which is preliminary data.</text>
</comment>